<dbReference type="GO" id="GO:0006303">
    <property type="term" value="P:double-strand break repair via nonhomologous end joining"/>
    <property type="evidence" value="ECO:0007669"/>
    <property type="project" value="InterPro"/>
</dbReference>
<dbReference type="GO" id="GO:0003677">
    <property type="term" value="F:DNA binding"/>
    <property type="evidence" value="ECO:0007669"/>
    <property type="project" value="UniProtKB-KW"/>
</dbReference>
<dbReference type="InterPro" id="IPR016194">
    <property type="entry name" value="SPOC-like_C_dom_sf"/>
</dbReference>
<dbReference type="SUPFAM" id="SSF100939">
    <property type="entry name" value="SPOC domain-like"/>
    <property type="match status" value="1"/>
</dbReference>
<sequence length="56" mass="6288">MLNDSDLADLPLPGVKTIEVLGFLPSDQIDPVAWDRSYFLGVEEAGARPYRLLRTR</sequence>
<evidence type="ECO:0000313" key="3">
    <source>
        <dbReference type="EMBL" id="GFE11889.1"/>
    </source>
</evidence>
<comment type="caution">
    <text evidence="3">The sequence shown here is derived from an EMBL/GenBank/DDBJ whole genome shotgun (WGS) entry which is preliminary data.</text>
</comment>
<accession>A0A640SKC5</accession>
<organism evidence="3 4">
    <name type="scientific">Streptomyces caniferus</name>
    <dbReference type="NCBI Taxonomy" id="285557"/>
    <lineage>
        <taxon>Bacteria</taxon>
        <taxon>Bacillati</taxon>
        <taxon>Actinomycetota</taxon>
        <taxon>Actinomycetes</taxon>
        <taxon>Kitasatosporales</taxon>
        <taxon>Streptomycetaceae</taxon>
        <taxon>Streptomyces</taxon>
    </lineage>
</organism>
<name>A0A640SKC5_9ACTN</name>
<dbReference type="InterPro" id="IPR006164">
    <property type="entry name" value="DNA_bd_Ku70/Ku80"/>
</dbReference>
<feature type="domain" description="Ku" evidence="2">
    <location>
        <begin position="2"/>
        <end position="55"/>
    </location>
</feature>
<dbReference type="Pfam" id="PF02735">
    <property type="entry name" value="Ku"/>
    <property type="match status" value="1"/>
</dbReference>
<reference evidence="3 4" key="1">
    <citation type="submission" date="2019-12" db="EMBL/GenBank/DDBJ databases">
        <title>Whole genome shotgun sequence of Streptomyces caniferus NBRC 15389.</title>
        <authorList>
            <person name="Ichikawa N."/>
            <person name="Kimura A."/>
            <person name="Kitahashi Y."/>
            <person name="Komaki H."/>
            <person name="Tamura T."/>
        </authorList>
    </citation>
    <scope>NUCLEOTIDE SEQUENCE [LARGE SCALE GENOMIC DNA]</scope>
    <source>
        <strain evidence="3 4">NBRC 15389</strain>
    </source>
</reference>
<proteinExistence type="predicted"/>
<dbReference type="RefSeq" id="WP_159482852.1">
    <property type="nucleotide sequence ID" value="NZ_BAAATH010000039.1"/>
</dbReference>
<dbReference type="EMBL" id="BLIN01000007">
    <property type="protein sequence ID" value="GFE11889.1"/>
    <property type="molecule type" value="Genomic_DNA"/>
</dbReference>
<dbReference type="AlphaFoldDB" id="A0A640SKC5"/>
<evidence type="ECO:0000313" key="4">
    <source>
        <dbReference type="Proteomes" id="UP000435837"/>
    </source>
</evidence>
<evidence type="ECO:0000259" key="2">
    <source>
        <dbReference type="Pfam" id="PF02735"/>
    </source>
</evidence>
<evidence type="ECO:0000256" key="1">
    <source>
        <dbReference type="ARBA" id="ARBA00023125"/>
    </source>
</evidence>
<gene>
    <name evidence="3" type="ORF">Scani_81570</name>
</gene>
<dbReference type="OrthoDB" id="9795084at2"/>
<keyword evidence="1" id="KW-0238">DNA-binding</keyword>
<dbReference type="Proteomes" id="UP000435837">
    <property type="component" value="Unassembled WGS sequence"/>
</dbReference>
<protein>
    <recommendedName>
        <fullName evidence="2">Ku domain-containing protein</fullName>
    </recommendedName>
</protein>